<evidence type="ECO:0000256" key="4">
    <source>
        <dbReference type="ARBA" id="ARBA00022475"/>
    </source>
</evidence>
<dbReference type="GO" id="GO:0005886">
    <property type="term" value="C:plasma membrane"/>
    <property type="evidence" value="ECO:0007669"/>
    <property type="project" value="UniProtKB-SubCell"/>
</dbReference>
<evidence type="ECO:0000256" key="8">
    <source>
        <dbReference type="SAM" id="Phobius"/>
    </source>
</evidence>
<accession>A0A917PQR5</accession>
<keyword evidence="4" id="KW-1003">Cell membrane</keyword>
<name>A0A917PQR5_9DEIO</name>
<protein>
    <submittedName>
        <fullName evidence="9">AI-2E family transporter</fullName>
    </submittedName>
</protein>
<dbReference type="PANTHER" id="PTHR21716:SF53">
    <property type="entry name" value="PERMEASE PERM-RELATED"/>
    <property type="match status" value="1"/>
</dbReference>
<feature type="transmembrane region" description="Helical" evidence="8">
    <location>
        <begin position="314"/>
        <end position="339"/>
    </location>
</feature>
<comment type="caution">
    <text evidence="9">The sequence shown here is derived from an EMBL/GenBank/DDBJ whole genome shotgun (WGS) entry which is preliminary data.</text>
</comment>
<dbReference type="GO" id="GO:0055085">
    <property type="term" value="P:transmembrane transport"/>
    <property type="evidence" value="ECO:0007669"/>
    <property type="project" value="TreeGrafter"/>
</dbReference>
<evidence type="ECO:0000256" key="7">
    <source>
        <dbReference type="ARBA" id="ARBA00023136"/>
    </source>
</evidence>
<feature type="transmembrane region" description="Helical" evidence="8">
    <location>
        <begin position="285"/>
        <end position="308"/>
    </location>
</feature>
<dbReference type="PANTHER" id="PTHR21716">
    <property type="entry name" value="TRANSMEMBRANE PROTEIN"/>
    <property type="match status" value="1"/>
</dbReference>
<dbReference type="InterPro" id="IPR002549">
    <property type="entry name" value="AI-2E-like"/>
</dbReference>
<feature type="transmembrane region" description="Helical" evidence="8">
    <location>
        <begin position="226"/>
        <end position="245"/>
    </location>
</feature>
<reference evidence="9" key="2">
    <citation type="submission" date="2020-09" db="EMBL/GenBank/DDBJ databases">
        <authorList>
            <person name="Sun Q."/>
            <person name="Ohkuma M."/>
        </authorList>
    </citation>
    <scope>NUCLEOTIDE SEQUENCE</scope>
    <source>
        <strain evidence="9">JCM 14371</strain>
    </source>
</reference>
<evidence type="ECO:0000313" key="9">
    <source>
        <dbReference type="EMBL" id="GGJ88175.1"/>
    </source>
</evidence>
<feature type="transmembrane region" description="Helical" evidence="8">
    <location>
        <begin position="12"/>
        <end position="33"/>
    </location>
</feature>
<evidence type="ECO:0000313" key="10">
    <source>
        <dbReference type="Proteomes" id="UP000635726"/>
    </source>
</evidence>
<dbReference type="AlphaFoldDB" id="A0A917PQR5"/>
<proteinExistence type="inferred from homology"/>
<evidence type="ECO:0000256" key="3">
    <source>
        <dbReference type="ARBA" id="ARBA00022448"/>
    </source>
</evidence>
<comment type="similarity">
    <text evidence="2">Belongs to the autoinducer-2 exporter (AI-2E) (TC 2.A.86) family.</text>
</comment>
<reference evidence="9" key="1">
    <citation type="journal article" date="2014" name="Int. J. Syst. Evol. Microbiol.">
        <title>Complete genome sequence of Corynebacterium casei LMG S-19264T (=DSM 44701T), isolated from a smear-ripened cheese.</title>
        <authorList>
            <consortium name="US DOE Joint Genome Institute (JGI-PGF)"/>
            <person name="Walter F."/>
            <person name="Albersmeier A."/>
            <person name="Kalinowski J."/>
            <person name="Ruckert C."/>
        </authorList>
    </citation>
    <scope>NUCLEOTIDE SEQUENCE</scope>
    <source>
        <strain evidence="9">JCM 14371</strain>
    </source>
</reference>
<dbReference type="EMBL" id="BMOE01000020">
    <property type="protein sequence ID" value="GGJ88175.1"/>
    <property type="molecule type" value="Genomic_DNA"/>
</dbReference>
<evidence type="ECO:0000256" key="5">
    <source>
        <dbReference type="ARBA" id="ARBA00022692"/>
    </source>
</evidence>
<sequence>MSSVPELLRAVWARAWVRLLAALLALLGVLLLARVLQGVIVLAVVAFVLAYLFEPLLRWLSRHRVPRGLGVLLIVLTLTVLAGLLVWAGAAQLAGLLGDLPKFGTQLADLATHLLERLRGVPGLQDAPERLGRALNAQVSALGRNAMPLVQRLLGSGSALIGGATSVVGWVGQAAFAITLATYFMLDYPKLGPSVLRLLPVHWQGNARRLSGDVADSFGGYLRGQLIIGAGAGLLVTLGLLALHVPNALGLGLLLAALNIVPYIGLVLAAIPALLLALPGGWVQVALVFALYFLTNQVIGNALAPYVLGRTNNLSPAAVLLSLLVGLTLFGLVGGLLAVPTATLLKHWLETYWLPSRAHGPQPPGPPEQPGGHGPA</sequence>
<comment type="subcellular location">
    <subcellularLocation>
        <location evidence="1">Cell membrane</location>
        <topology evidence="1">Multi-pass membrane protein</topology>
    </subcellularLocation>
</comment>
<evidence type="ECO:0000256" key="6">
    <source>
        <dbReference type="ARBA" id="ARBA00022989"/>
    </source>
</evidence>
<dbReference type="RefSeq" id="WP_188964626.1">
    <property type="nucleotide sequence ID" value="NZ_BMOE01000020.1"/>
</dbReference>
<keyword evidence="10" id="KW-1185">Reference proteome</keyword>
<organism evidence="9 10">
    <name type="scientific">Deinococcus aquiradiocola</name>
    <dbReference type="NCBI Taxonomy" id="393059"/>
    <lineage>
        <taxon>Bacteria</taxon>
        <taxon>Thermotogati</taxon>
        <taxon>Deinococcota</taxon>
        <taxon>Deinococci</taxon>
        <taxon>Deinococcales</taxon>
        <taxon>Deinococcaceae</taxon>
        <taxon>Deinococcus</taxon>
    </lineage>
</organism>
<feature type="transmembrane region" description="Helical" evidence="8">
    <location>
        <begin position="251"/>
        <end position="278"/>
    </location>
</feature>
<evidence type="ECO:0000256" key="1">
    <source>
        <dbReference type="ARBA" id="ARBA00004651"/>
    </source>
</evidence>
<keyword evidence="5 8" id="KW-0812">Transmembrane</keyword>
<dbReference type="Pfam" id="PF01594">
    <property type="entry name" value="AI-2E_transport"/>
    <property type="match status" value="1"/>
</dbReference>
<keyword evidence="3" id="KW-0813">Transport</keyword>
<keyword evidence="6 8" id="KW-1133">Transmembrane helix</keyword>
<gene>
    <name evidence="9" type="ORF">GCM10008939_35280</name>
</gene>
<feature type="transmembrane region" description="Helical" evidence="8">
    <location>
        <begin position="159"/>
        <end position="186"/>
    </location>
</feature>
<feature type="transmembrane region" description="Helical" evidence="8">
    <location>
        <begin position="69"/>
        <end position="90"/>
    </location>
</feature>
<keyword evidence="7 8" id="KW-0472">Membrane</keyword>
<evidence type="ECO:0000256" key="2">
    <source>
        <dbReference type="ARBA" id="ARBA00009773"/>
    </source>
</evidence>
<dbReference type="Proteomes" id="UP000635726">
    <property type="component" value="Unassembled WGS sequence"/>
</dbReference>
<feature type="transmembrane region" description="Helical" evidence="8">
    <location>
        <begin position="39"/>
        <end position="57"/>
    </location>
</feature>